<protein>
    <submittedName>
        <fullName evidence="5">Capsular polysaccharide biosynthesis protein</fullName>
    </submittedName>
</protein>
<dbReference type="InterPro" id="IPR049625">
    <property type="entry name" value="Glyco_transf_61_cat"/>
</dbReference>
<evidence type="ECO:0000256" key="2">
    <source>
        <dbReference type="ARBA" id="ARBA00022679"/>
    </source>
</evidence>
<dbReference type="OrthoDB" id="140964at2157"/>
<evidence type="ECO:0000313" key="6">
    <source>
        <dbReference type="Proteomes" id="UP000823588"/>
    </source>
</evidence>
<evidence type="ECO:0000259" key="4">
    <source>
        <dbReference type="Pfam" id="PF04577"/>
    </source>
</evidence>
<dbReference type="InterPro" id="IPR007657">
    <property type="entry name" value="Glycosyltransferase_61"/>
</dbReference>
<dbReference type="Proteomes" id="UP000823588">
    <property type="component" value="Unassembled WGS sequence"/>
</dbReference>
<dbReference type="GO" id="GO:0016757">
    <property type="term" value="F:glycosyltransferase activity"/>
    <property type="evidence" value="ECO:0007669"/>
    <property type="project" value="UniProtKB-KW"/>
</dbReference>
<dbReference type="PANTHER" id="PTHR20961">
    <property type="entry name" value="GLYCOSYLTRANSFERASE"/>
    <property type="match status" value="1"/>
</dbReference>
<keyword evidence="6" id="KW-1185">Reference proteome</keyword>
<keyword evidence="3" id="KW-0325">Glycoprotein</keyword>
<accession>A0A8T4GHU2</accession>
<feature type="domain" description="Glycosyltransferase 61 catalytic" evidence="4">
    <location>
        <begin position="77"/>
        <end position="248"/>
    </location>
</feature>
<dbReference type="RefSeq" id="WP_209486907.1">
    <property type="nucleotide sequence ID" value="NZ_JAGGKQ010000031.1"/>
</dbReference>
<comment type="caution">
    <text evidence="5">The sequence shown here is derived from an EMBL/GenBank/DDBJ whole genome shotgun (WGS) entry which is preliminary data.</text>
</comment>
<sequence>MLPSTGLGVDASGRLIQESVEPPEKRGNFVIETLVWHGFHDSPGLLDALLRGKTSTLDSYATERDAICPLCPRFTNYYHWLIETVPKLRYARAYETAFDVDVTYLVPSDAPLWLDRTLELLGVSDSTVERATSPVYRTDRLLIPSFPDLKPRNYRWIREDVLANASPDREAIGAGNNVYISRATAIERRVVNEADVVETLSEYGFESYRLEEHTVAENVMLFNEAEVIVGPHGAGLADIVFCDEATVIELFGSKIKDPYEQLAETLGVEYHSLECTPRSTDLEVDTARLAELVG</sequence>
<dbReference type="EMBL" id="JAGGKQ010000031">
    <property type="protein sequence ID" value="MBP1923826.1"/>
    <property type="molecule type" value="Genomic_DNA"/>
</dbReference>
<keyword evidence="2" id="KW-0808">Transferase</keyword>
<dbReference type="AlphaFoldDB" id="A0A8T4GHU2"/>
<reference evidence="5" key="1">
    <citation type="submission" date="2021-03" db="EMBL/GenBank/DDBJ databases">
        <title>Genomic Encyclopedia of Type Strains, Phase IV (KMG-IV): sequencing the most valuable type-strain genomes for metagenomic binning, comparative biology and taxonomic classification.</title>
        <authorList>
            <person name="Goeker M."/>
        </authorList>
    </citation>
    <scope>NUCLEOTIDE SEQUENCE</scope>
    <source>
        <strain evidence="5">DSM 23564</strain>
    </source>
</reference>
<evidence type="ECO:0000313" key="5">
    <source>
        <dbReference type="EMBL" id="MBP1923826.1"/>
    </source>
</evidence>
<dbReference type="Pfam" id="PF04577">
    <property type="entry name" value="Glyco_transf_61"/>
    <property type="match status" value="1"/>
</dbReference>
<gene>
    <name evidence="5" type="ORF">J2751_002871</name>
</gene>
<organism evidence="5 6">
    <name type="scientific">Halorubrum alkaliphilum</name>
    <dbReference type="NCBI Taxonomy" id="261290"/>
    <lineage>
        <taxon>Archaea</taxon>
        <taxon>Methanobacteriati</taxon>
        <taxon>Methanobacteriota</taxon>
        <taxon>Stenosarchaea group</taxon>
        <taxon>Halobacteria</taxon>
        <taxon>Halobacteriales</taxon>
        <taxon>Haloferacaceae</taxon>
        <taxon>Halorubrum</taxon>
    </lineage>
</organism>
<name>A0A8T4GHU2_9EURY</name>
<evidence type="ECO:0000256" key="3">
    <source>
        <dbReference type="ARBA" id="ARBA00023180"/>
    </source>
</evidence>
<keyword evidence="1" id="KW-0328">Glycosyltransferase</keyword>
<proteinExistence type="predicted"/>
<evidence type="ECO:0000256" key="1">
    <source>
        <dbReference type="ARBA" id="ARBA00022676"/>
    </source>
</evidence>